<protein>
    <submittedName>
        <fullName evidence="1">Uncharacterized protein</fullName>
    </submittedName>
</protein>
<dbReference type="Proteomes" id="UP001222027">
    <property type="component" value="Unassembled WGS sequence"/>
</dbReference>
<accession>A0AAV8PQB7</accession>
<comment type="caution">
    <text evidence="1">The sequence shown here is derived from an EMBL/GenBank/DDBJ whole genome shotgun (WGS) entry which is preliminary data.</text>
</comment>
<name>A0AAV8PQB7_ENSVE</name>
<organism evidence="1 2">
    <name type="scientific">Ensete ventricosum</name>
    <name type="common">Abyssinian banana</name>
    <name type="synonym">Musa ensete</name>
    <dbReference type="NCBI Taxonomy" id="4639"/>
    <lineage>
        <taxon>Eukaryota</taxon>
        <taxon>Viridiplantae</taxon>
        <taxon>Streptophyta</taxon>
        <taxon>Embryophyta</taxon>
        <taxon>Tracheophyta</taxon>
        <taxon>Spermatophyta</taxon>
        <taxon>Magnoliopsida</taxon>
        <taxon>Liliopsida</taxon>
        <taxon>Zingiberales</taxon>
        <taxon>Musaceae</taxon>
        <taxon>Ensete</taxon>
    </lineage>
</organism>
<reference evidence="1 2" key="1">
    <citation type="submission" date="2022-12" db="EMBL/GenBank/DDBJ databases">
        <title>Chromosome-scale assembly of the Ensete ventricosum genome.</title>
        <authorList>
            <person name="Dussert Y."/>
            <person name="Stocks J."/>
            <person name="Wendawek A."/>
            <person name="Woldeyes F."/>
            <person name="Nichols R.A."/>
            <person name="Borrell J.S."/>
        </authorList>
    </citation>
    <scope>NUCLEOTIDE SEQUENCE [LARGE SCALE GENOMIC DNA]</scope>
    <source>
        <strain evidence="2">cv. Maze</strain>
        <tissue evidence="1">Seeds</tissue>
    </source>
</reference>
<evidence type="ECO:0000313" key="1">
    <source>
        <dbReference type="EMBL" id="KAJ8498460.1"/>
    </source>
</evidence>
<gene>
    <name evidence="1" type="ORF">OPV22_009012</name>
</gene>
<sequence length="91" mass="10285">MPTLLRHSFAGFSHDTKITLRLDVVLNGCREGNRPLPSPLPLVCKEDIPFGSKMGHLVGKEALKLCVSLKQWLLKTYYPYTTTFPAQHTFL</sequence>
<keyword evidence="2" id="KW-1185">Reference proteome</keyword>
<dbReference type="EMBL" id="JAQQAF010000003">
    <property type="protein sequence ID" value="KAJ8498460.1"/>
    <property type="molecule type" value="Genomic_DNA"/>
</dbReference>
<evidence type="ECO:0000313" key="2">
    <source>
        <dbReference type="Proteomes" id="UP001222027"/>
    </source>
</evidence>
<dbReference type="AlphaFoldDB" id="A0AAV8PQB7"/>
<proteinExistence type="predicted"/>